<sequence length="287" mass="30385">MTPAPAPVLEPPVLDVVPDLALLALDMDGSLLDDDKRVHPTFWPLLEELLRRGVAVVPASGRQYATLRRELGRDDLVYVAENGSYVVRDGQALAVDGLATATAHAAVQRVRDASDLDVGTVLCGIASAYVERADAAFLEQCTPYYARLEVVDDLLAVDDTVLKVAVYDFGGAEAGAATRLADLGDAARVLVSGEHWVDVMSPTADKGTALRAVQAALGVGPEQTMAFGDYLNDVGMLGAAHWSFAMDNAHPQVRALARYVAPANTANGVVRTVASALRIDLDALVRP</sequence>
<dbReference type="Pfam" id="PF08282">
    <property type="entry name" value="Hydrolase_3"/>
    <property type="match status" value="1"/>
</dbReference>
<evidence type="ECO:0000313" key="3">
    <source>
        <dbReference type="Proteomes" id="UP000577956"/>
    </source>
</evidence>
<keyword evidence="4" id="KW-1185">Reference proteome</keyword>
<accession>A0A7Y9FEU4</accession>
<keyword evidence="1" id="KW-0378">Hydrolase</keyword>
<dbReference type="InterPro" id="IPR036412">
    <property type="entry name" value="HAD-like_sf"/>
</dbReference>
<dbReference type="Proteomes" id="UP000618382">
    <property type="component" value="Unassembled WGS sequence"/>
</dbReference>
<dbReference type="GO" id="GO:0000287">
    <property type="term" value="F:magnesium ion binding"/>
    <property type="evidence" value="ECO:0007669"/>
    <property type="project" value="TreeGrafter"/>
</dbReference>
<protein>
    <submittedName>
        <fullName evidence="1">Hydrolase</fullName>
    </submittedName>
</protein>
<dbReference type="Gene3D" id="3.40.50.1000">
    <property type="entry name" value="HAD superfamily/HAD-like"/>
    <property type="match status" value="1"/>
</dbReference>
<evidence type="ECO:0000313" key="1">
    <source>
        <dbReference type="EMBL" id="GIG30971.1"/>
    </source>
</evidence>
<dbReference type="EMBL" id="JACCBK010000001">
    <property type="protein sequence ID" value="NYD86021.1"/>
    <property type="molecule type" value="Genomic_DNA"/>
</dbReference>
<dbReference type="RefSeq" id="WP_140457721.1">
    <property type="nucleotide sequence ID" value="NZ_BAABFI010000002.1"/>
</dbReference>
<dbReference type="InterPro" id="IPR023214">
    <property type="entry name" value="HAD_sf"/>
</dbReference>
<organism evidence="2 3">
    <name type="scientific">Cellulomonas oligotrophica</name>
    <dbReference type="NCBI Taxonomy" id="931536"/>
    <lineage>
        <taxon>Bacteria</taxon>
        <taxon>Bacillati</taxon>
        <taxon>Actinomycetota</taxon>
        <taxon>Actinomycetes</taxon>
        <taxon>Micrococcales</taxon>
        <taxon>Cellulomonadaceae</taxon>
        <taxon>Cellulomonas</taxon>
    </lineage>
</organism>
<dbReference type="EMBL" id="BONN01000001">
    <property type="protein sequence ID" value="GIG30971.1"/>
    <property type="molecule type" value="Genomic_DNA"/>
</dbReference>
<dbReference type="CDD" id="cd07518">
    <property type="entry name" value="HAD_YbiV-Like"/>
    <property type="match status" value="1"/>
</dbReference>
<dbReference type="GO" id="GO:0005829">
    <property type="term" value="C:cytosol"/>
    <property type="evidence" value="ECO:0007669"/>
    <property type="project" value="TreeGrafter"/>
</dbReference>
<reference evidence="2 3" key="1">
    <citation type="submission" date="2020-07" db="EMBL/GenBank/DDBJ databases">
        <title>Sequencing the genomes of 1000 actinobacteria strains.</title>
        <authorList>
            <person name="Klenk H.-P."/>
        </authorList>
    </citation>
    <scope>NUCLEOTIDE SEQUENCE [LARGE SCALE GENOMIC DNA]</scope>
    <source>
        <strain evidence="2 3">DSM 24482</strain>
    </source>
</reference>
<dbReference type="SFLD" id="SFLDG01140">
    <property type="entry name" value="C2.B:_Phosphomannomutase_and_P"/>
    <property type="match status" value="1"/>
</dbReference>
<name>A0A7Y9FEU4_9CELL</name>
<comment type="caution">
    <text evidence="2">The sequence shown here is derived from an EMBL/GenBank/DDBJ whole genome shotgun (WGS) entry which is preliminary data.</text>
</comment>
<reference evidence="1 4" key="2">
    <citation type="submission" date="2021-01" db="EMBL/GenBank/DDBJ databases">
        <title>Whole genome shotgun sequence of Cellulomonas oligotrophica NBRC 109435.</title>
        <authorList>
            <person name="Komaki H."/>
            <person name="Tamura T."/>
        </authorList>
    </citation>
    <scope>NUCLEOTIDE SEQUENCE [LARGE SCALE GENOMIC DNA]</scope>
    <source>
        <strain evidence="1 4">NBRC 109435</strain>
    </source>
</reference>
<dbReference type="SUPFAM" id="SSF56784">
    <property type="entry name" value="HAD-like"/>
    <property type="match status" value="1"/>
</dbReference>
<dbReference type="GO" id="GO:0016791">
    <property type="term" value="F:phosphatase activity"/>
    <property type="evidence" value="ECO:0007669"/>
    <property type="project" value="TreeGrafter"/>
</dbReference>
<dbReference type="Proteomes" id="UP000577956">
    <property type="component" value="Unassembled WGS sequence"/>
</dbReference>
<dbReference type="SFLD" id="SFLDS00003">
    <property type="entry name" value="Haloacid_Dehalogenase"/>
    <property type="match status" value="1"/>
</dbReference>
<evidence type="ECO:0000313" key="2">
    <source>
        <dbReference type="EMBL" id="NYD86021.1"/>
    </source>
</evidence>
<dbReference type="PANTHER" id="PTHR10000:SF53">
    <property type="entry name" value="5-AMINO-6-(5-PHOSPHO-D-RIBITYLAMINO)URACIL PHOSPHATASE YBJI-RELATED"/>
    <property type="match status" value="1"/>
</dbReference>
<dbReference type="Gene3D" id="3.30.1240.10">
    <property type="match status" value="1"/>
</dbReference>
<evidence type="ECO:0000313" key="4">
    <source>
        <dbReference type="Proteomes" id="UP000618382"/>
    </source>
</evidence>
<dbReference type="PANTHER" id="PTHR10000">
    <property type="entry name" value="PHOSPHOSERINE PHOSPHATASE"/>
    <property type="match status" value="1"/>
</dbReference>
<dbReference type="AlphaFoldDB" id="A0A7Y9FEU4"/>
<gene>
    <name evidence="2" type="ORF">BKA21_001570</name>
    <name evidence="1" type="ORF">Col01nite_01300</name>
</gene>
<proteinExistence type="predicted"/>